<protein>
    <recommendedName>
        <fullName evidence="9">Proline-rich transmembrane protein 3/4 domain-containing protein</fullName>
    </recommendedName>
</protein>
<feature type="transmembrane region" description="Helical" evidence="8">
    <location>
        <begin position="482"/>
        <end position="503"/>
    </location>
</feature>
<gene>
    <name evidence="10" type="ORF">LSTR_LSTR012059</name>
</gene>
<feature type="transmembrane region" description="Helical" evidence="8">
    <location>
        <begin position="171"/>
        <end position="188"/>
    </location>
</feature>
<evidence type="ECO:0000256" key="1">
    <source>
        <dbReference type="ARBA" id="ARBA00004141"/>
    </source>
</evidence>
<comment type="subcellular location">
    <subcellularLocation>
        <location evidence="1">Membrane</location>
        <topology evidence="1">Multi-pass membrane protein</topology>
    </subcellularLocation>
</comment>
<dbReference type="Pfam" id="PF25987">
    <property type="entry name" value="PRRT3"/>
    <property type="match status" value="2"/>
</dbReference>
<feature type="domain" description="Proline-rich transmembrane protein 3/4" evidence="9">
    <location>
        <begin position="80"/>
        <end position="250"/>
    </location>
</feature>
<keyword evidence="3 8" id="KW-0812">Transmembrane</keyword>
<feature type="transmembrane region" description="Helical" evidence="8">
    <location>
        <begin position="130"/>
        <end position="151"/>
    </location>
</feature>
<feature type="transmembrane region" description="Helical" evidence="8">
    <location>
        <begin position="226"/>
        <end position="242"/>
    </location>
</feature>
<evidence type="ECO:0000256" key="8">
    <source>
        <dbReference type="SAM" id="Phobius"/>
    </source>
</evidence>
<evidence type="ECO:0000313" key="10">
    <source>
        <dbReference type="EMBL" id="RZF35761.1"/>
    </source>
</evidence>
<feature type="compositionally biased region" description="Basic and acidic residues" evidence="7">
    <location>
        <begin position="385"/>
        <end position="398"/>
    </location>
</feature>
<dbReference type="PANTHER" id="PTHR35578:SF6">
    <property type="entry name" value="PROLINE-RICH TRANSMEMBRANE PROTEIN 4"/>
    <property type="match status" value="1"/>
</dbReference>
<evidence type="ECO:0000256" key="7">
    <source>
        <dbReference type="SAM" id="MobiDB-lite"/>
    </source>
</evidence>
<dbReference type="PANTHER" id="PTHR35578">
    <property type="entry name" value="PROLINE-RICH TRANSMEMBRANE PROTEIN 4-RELATED"/>
    <property type="match status" value="1"/>
</dbReference>
<dbReference type="InParanoid" id="A0A482WRF2"/>
<comment type="caution">
    <text evidence="10">The sequence shown here is derived from an EMBL/GenBank/DDBJ whole genome shotgun (WGS) entry which is preliminary data.</text>
</comment>
<feature type="compositionally biased region" description="Low complexity" evidence="7">
    <location>
        <begin position="309"/>
        <end position="321"/>
    </location>
</feature>
<feature type="region of interest" description="Disordered" evidence="7">
    <location>
        <begin position="303"/>
        <end position="428"/>
    </location>
</feature>
<reference evidence="10 11" key="1">
    <citation type="journal article" date="2017" name="Gigascience">
        <title>Genome sequence of the small brown planthopper, Laodelphax striatellus.</title>
        <authorList>
            <person name="Zhu J."/>
            <person name="Jiang F."/>
            <person name="Wang X."/>
            <person name="Yang P."/>
            <person name="Bao Y."/>
            <person name="Zhao W."/>
            <person name="Wang W."/>
            <person name="Lu H."/>
            <person name="Wang Q."/>
            <person name="Cui N."/>
            <person name="Li J."/>
            <person name="Chen X."/>
            <person name="Luo L."/>
            <person name="Yu J."/>
            <person name="Kang L."/>
            <person name="Cui F."/>
        </authorList>
    </citation>
    <scope>NUCLEOTIDE SEQUENCE [LARGE SCALE GENOMIC DNA]</scope>
    <source>
        <strain evidence="10">Lst14</strain>
    </source>
</reference>
<dbReference type="InterPro" id="IPR052836">
    <property type="entry name" value="PRRT_domain-containing"/>
</dbReference>
<feature type="domain" description="Proline-rich transmembrane protein 3/4" evidence="9">
    <location>
        <begin position="464"/>
        <end position="548"/>
    </location>
</feature>
<evidence type="ECO:0000256" key="2">
    <source>
        <dbReference type="ARBA" id="ARBA00022553"/>
    </source>
</evidence>
<name>A0A482WRF2_LAOST</name>
<keyword evidence="4" id="KW-0732">Signal</keyword>
<keyword evidence="5 8" id="KW-1133">Transmembrane helix</keyword>
<dbReference type="AlphaFoldDB" id="A0A482WRF2"/>
<keyword evidence="2" id="KW-0597">Phosphoprotein</keyword>
<dbReference type="OrthoDB" id="10066605at2759"/>
<proteinExistence type="predicted"/>
<sequence>MTSDNKSVSDKLVNNVTVLKPNKREPMVNSTSVKLWLDYNNDNGSEVIDDPILDIGVSGNSSDDVCVSCSSVGRLFVVSKGTPDWQSVQTDIRWIFLLHAYGFACSFFILAFYSFFSILNIRSLITSRPFMSTINMFICFLGVSRAGSLFIDPYHLKDIMPMILGNIIWDVGYPSIIAAFSLVQLAFLQLTQLRFGPELLRNKSCLSLIITAHFTCVMKYVTQTVFLLWGSILCCTFIYAGYRVRTLINNMPSSLLQRDFGDTNCKGIMQLAMLAPYNNLASSVAAALVPTLLGPKFGLANMEPPAEPSPSSSSISKLRPSLQKTSKNLKPNEGDTAGAKTNYSRIPTSPSSSRQEVSRTASTISTDSVTSNETPKLKKNLSWGTEERSNQDSLDKAKLGAKKKKPTVTEVEERKSSEATLLPQEPGTNLAGAGPDLTLHAILNHIAYVNRAAAHSDSGLAHGEHQATPASRKKQVMRVLRITYLTAFIGLLLCLSDLFRLYGPYGLHSQANIKPWPWFCFETICRAMELVMGCAMANITKQPTPRHRYLHQPYGHTIRVKQRESLFM</sequence>
<evidence type="ECO:0000256" key="4">
    <source>
        <dbReference type="ARBA" id="ARBA00022729"/>
    </source>
</evidence>
<organism evidence="10 11">
    <name type="scientific">Laodelphax striatellus</name>
    <name type="common">Small brown planthopper</name>
    <name type="synonym">Delphax striatella</name>
    <dbReference type="NCBI Taxonomy" id="195883"/>
    <lineage>
        <taxon>Eukaryota</taxon>
        <taxon>Metazoa</taxon>
        <taxon>Ecdysozoa</taxon>
        <taxon>Arthropoda</taxon>
        <taxon>Hexapoda</taxon>
        <taxon>Insecta</taxon>
        <taxon>Pterygota</taxon>
        <taxon>Neoptera</taxon>
        <taxon>Paraneoptera</taxon>
        <taxon>Hemiptera</taxon>
        <taxon>Auchenorrhyncha</taxon>
        <taxon>Fulgoroidea</taxon>
        <taxon>Delphacidae</taxon>
        <taxon>Criomorphinae</taxon>
        <taxon>Laodelphax</taxon>
    </lineage>
</organism>
<keyword evidence="6 8" id="KW-0472">Membrane</keyword>
<dbReference type="InterPro" id="IPR059081">
    <property type="entry name" value="PRRT3-4"/>
</dbReference>
<keyword evidence="11" id="KW-1185">Reference proteome</keyword>
<evidence type="ECO:0000256" key="5">
    <source>
        <dbReference type="ARBA" id="ARBA00022989"/>
    </source>
</evidence>
<dbReference type="Proteomes" id="UP000291343">
    <property type="component" value="Unassembled WGS sequence"/>
</dbReference>
<feature type="transmembrane region" description="Helical" evidence="8">
    <location>
        <begin position="94"/>
        <end position="118"/>
    </location>
</feature>
<evidence type="ECO:0000313" key="11">
    <source>
        <dbReference type="Proteomes" id="UP000291343"/>
    </source>
</evidence>
<accession>A0A482WRF2</accession>
<evidence type="ECO:0000259" key="9">
    <source>
        <dbReference type="Pfam" id="PF25987"/>
    </source>
</evidence>
<feature type="compositionally biased region" description="Polar residues" evidence="7">
    <location>
        <begin position="339"/>
        <end position="374"/>
    </location>
</feature>
<evidence type="ECO:0000256" key="6">
    <source>
        <dbReference type="ARBA" id="ARBA00023136"/>
    </source>
</evidence>
<dbReference type="EMBL" id="QKKF02027609">
    <property type="protein sequence ID" value="RZF35761.1"/>
    <property type="molecule type" value="Genomic_DNA"/>
</dbReference>
<evidence type="ECO:0000256" key="3">
    <source>
        <dbReference type="ARBA" id="ARBA00022692"/>
    </source>
</evidence>